<dbReference type="Pfam" id="PF00596">
    <property type="entry name" value="Aldolase_II"/>
    <property type="match status" value="1"/>
</dbReference>
<accession>A0ABT8K869</accession>
<keyword evidence="2" id="KW-0456">Lyase</keyword>
<dbReference type="PANTHER" id="PTHR22789:SF0">
    <property type="entry name" value="3-OXO-TETRONATE 4-PHOSPHATE DECARBOXYLASE-RELATED"/>
    <property type="match status" value="1"/>
</dbReference>
<evidence type="ECO:0000259" key="3">
    <source>
        <dbReference type="SMART" id="SM01007"/>
    </source>
</evidence>
<dbReference type="PANTHER" id="PTHR22789">
    <property type="entry name" value="FUCULOSE PHOSPHATE ALDOLASE"/>
    <property type="match status" value="1"/>
</dbReference>
<keyword evidence="5" id="KW-1185">Reference proteome</keyword>
<comment type="caution">
    <text evidence="4">The sequence shown here is derived from an EMBL/GenBank/DDBJ whole genome shotgun (WGS) entry which is preliminary data.</text>
</comment>
<dbReference type="InterPro" id="IPR001303">
    <property type="entry name" value="Aldolase_II/adducin_N"/>
</dbReference>
<dbReference type="Gene3D" id="3.40.225.10">
    <property type="entry name" value="Class II aldolase/adducin N-terminal domain"/>
    <property type="match status" value="1"/>
</dbReference>
<name>A0ABT8K869_9MICO</name>
<dbReference type="EMBL" id="JAROCF010000001">
    <property type="protein sequence ID" value="MDN4613362.1"/>
    <property type="molecule type" value="Genomic_DNA"/>
</dbReference>
<evidence type="ECO:0000256" key="1">
    <source>
        <dbReference type="ARBA" id="ARBA00022723"/>
    </source>
</evidence>
<evidence type="ECO:0000313" key="4">
    <source>
        <dbReference type="EMBL" id="MDN4613362.1"/>
    </source>
</evidence>
<feature type="domain" description="Class II aldolase/adducin N-terminal" evidence="3">
    <location>
        <begin position="13"/>
        <end position="190"/>
    </location>
</feature>
<gene>
    <name evidence="4" type="ORF">P5G50_02750</name>
</gene>
<keyword evidence="1" id="KW-0479">Metal-binding</keyword>
<evidence type="ECO:0000256" key="2">
    <source>
        <dbReference type="ARBA" id="ARBA00023239"/>
    </source>
</evidence>
<proteinExistence type="predicted"/>
<dbReference type="SUPFAM" id="SSF53639">
    <property type="entry name" value="AraD/HMP-PK domain-like"/>
    <property type="match status" value="1"/>
</dbReference>
<dbReference type="InterPro" id="IPR050197">
    <property type="entry name" value="Aldolase_class_II_sugar_metab"/>
</dbReference>
<dbReference type="SMART" id="SM01007">
    <property type="entry name" value="Aldolase_II"/>
    <property type="match status" value="1"/>
</dbReference>
<reference evidence="4" key="1">
    <citation type="submission" date="2023-06" db="EMBL/GenBank/DDBJ databases">
        <title>MT1 and MT2 Draft Genomes of Novel Species.</title>
        <authorList>
            <person name="Venkateswaran K."/>
        </authorList>
    </citation>
    <scope>NUCLEOTIDE SEQUENCE</scope>
    <source>
        <strain evidence="4">F6_8S_P_1B</strain>
    </source>
</reference>
<dbReference type="InterPro" id="IPR036409">
    <property type="entry name" value="Aldolase_II/adducin_N_sf"/>
</dbReference>
<evidence type="ECO:0000313" key="5">
    <source>
        <dbReference type="Proteomes" id="UP001174208"/>
    </source>
</evidence>
<dbReference type="RefSeq" id="WP_301211500.1">
    <property type="nucleotide sequence ID" value="NZ_JAROCF010000001.1"/>
</dbReference>
<organism evidence="4 5">
    <name type="scientific">Leifsonia williamsii</name>
    <dbReference type="NCBI Taxonomy" id="3035919"/>
    <lineage>
        <taxon>Bacteria</taxon>
        <taxon>Bacillati</taxon>
        <taxon>Actinomycetota</taxon>
        <taxon>Actinomycetes</taxon>
        <taxon>Micrococcales</taxon>
        <taxon>Microbacteriaceae</taxon>
        <taxon>Leifsonia</taxon>
    </lineage>
</organism>
<sequence>MIDADRTEQEARAAIVRACRHLSAAGLSPGSSGNVSLRVGSRIIATPTGSSLRAVTEEQLAATPSDREGSPRPTKELPLHAAMYAAHPDASAVVHLHSPHATAIACLPPDERGNAQLPPLTPYRVMRLGDVPLVPYAPPGSADLARGVAERATGHAALLLANHGPIVAAATLEAAIDLVEELETAAQLTLLLRQAPARPLDATAVAALTPPGR</sequence>
<protein>
    <submittedName>
        <fullName evidence="4">Class II aldolase/adducin family protein</fullName>
    </submittedName>
</protein>
<dbReference type="Proteomes" id="UP001174208">
    <property type="component" value="Unassembled WGS sequence"/>
</dbReference>